<proteinExistence type="inferred from homology"/>
<evidence type="ECO:0000256" key="1">
    <source>
        <dbReference type="ARBA" id="ARBA00010638"/>
    </source>
</evidence>
<dbReference type="Pfam" id="PF01812">
    <property type="entry name" value="5-FTHF_cyc-lig"/>
    <property type="match status" value="1"/>
</dbReference>
<keyword evidence="6" id="KW-1185">Reference proteome</keyword>
<comment type="similarity">
    <text evidence="1 4">Belongs to the 5-formyltetrahydrofolate cyclo-ligase family.</text>
</comment>
<dbReference type="SUPFAM" id="SSF100950">
    <property type="entry name" value="NagB/RpiA/CoA transferase-like"/>
    <property type="match status" value="1"/>
</dbReference>
<evidence type="ECO:0000313" key="6">
    <source>
        <dbReference type="Proteomes" id="UP000683310"/>
    </source>
</evidence>
<evidence type="ECO:0000256" key="3">
    <source>
        <dbReference type="ARBA" id="ARBA00022840"/>
    </source>
</evidence>
<dbReference type="Gene3D" id="3.40.50.10420">
    <property type="entry name" value="NagB/RpiA/CoA transferase-like"/>
    <property type="match status" value="1"/>
</dbReference>
<keyword evidence="2 4" id="KW-0547">Nucleotide-binding</keyword>
<evidence type="ECO:0000256" key="2">
    <source>
        <dbReference type="ARBA" id="ARBA00022741"/>
    </source>
</evidence>
<organism evidence="5 6">
    <name type="scientific">Nocardia tengchongensis</name>
    <dbReference type="NCBI Taxonomy" id="2055889"/>
    <lineage>
        <taxon>Bacteria</taxon>
        <taxon>Bacillati</taxon>
        <taxon>Actinomycetota</taxon>
        <taxon>Actinomycetes</taxon>
        <taxon>Mycobacteriales</taxon>
        <taxon>Nocardiaceae</taxon>
        <taxon>Nocardia</taxon>
    </lineage>
</organism>
<dbReference type="InterPro" id="IPR037171">
    <property type="entry name" value="NagB/RpiA_transferase-like"/>
</dbReference>
<keyword evidence="3 4" id="KW-0067">ATP-binding</keyword>
<sequence>MTDERNKTAWRADILARRKALPAEVRECEATALAAAAGELVAAAAEPGQAAGTADGTTWVCAYVPVGGEPGSLALLDALRAGGARVLLPVTGEPGPLEWAEYTGPEGLRRGRFGLREPIGDPVVNGIAMAAAILVPALAVDRRGVRLGRGAGYYDRSLSASRADARLIAVVRDEELVDRLPEESHDHRMGWALTPLGGLRRLEDRAGN</sequence>
<gene>
    <name evidence="5" type="ORF">KHQ06_10480</name>
</gene>
<reference evidence="5 6" key="1">
    <citation type="submission" date="2021-04" db="EMBL/GenBank/DDBJ databases">
        <title>Nocardia tengchongensis.</title>
        <authorList>
            <person name="Zhuang k."/>
            <person name="Ran Y."/>
            <person name="Li W."/>
        </authorList>
    </citation>
    <scope>NUCLEOTIDE SEQUENCE [LARGE SCALE GENOMIC DNA]</scope>
    <source>
        <strain evidence="5 6">CFH S0057</strain>
    </source>
</reference>
<keyword evidence="4" id="KW-0479">Metal-binding</keyword>
<dbReference type="InterPro" id="IPR002698">
    <property type="entry name" value="FTHF_cligase"/>
</dbReference>
<dbReference type="InterPro" id="IPR024185">
    <property type="entry name" value="FTHF_cligase-like_sf"/>
</dbReference>
<dbReference type="NCBIfam" id="TIGR02727">
    <property type="entry name" value="MTHFS_bact"/>
    <property type="match status" value="1"/>
</dbReference>
<dbReference type="PANTHER" id="PTHR23407">
    <property type="entry name" value="ATPASE INHIBITOR/5-FORMYLTETRAHYDROFOLATE CYCLO-LIGASE"/>
    <property type="match status" value="1"/>
</dbReference>
<evidence type="ECO:0000313" key="5">
    <source>
        <dbReference type="EMBL" id="QVI23280.1"/>
    </source>
</evidence>
<keyword evidence="4" id="KW-0460">Magnesium</keyword>
<comment type="catalytic activity">
    <reaction evidence="4">
        <text>(6S)-5-formyl-5,6,7,8-tetrahydrofolate + ATP = (6R)-5,10-methenyltetrahydrofolate + ADP + phosphate</text>
        <dbReference type="Rhea" id="RHEA:10488"/>
        <dbReference type="ChEBI" id="CHEBI:30616"/>
        <dbReference type="ChEBI" id="CHEBI:43474"/>
        <dbReference type="ChEBI" id="CHEBI:57455"/>
        <dbReference type="ChEBI" id="CHEBI:57457"/>
        <dbReference type="ChEBI" id="CHEBI:456216"/>
        <dbReference type="EC" id="6.3.3.2"/>
    </reaction>
</comment>
<dbReference type="GO" id="GO:0030272">
    <property type="term" value="F:5-formyltetrahydrofolate cyclo-ligase activity"/>
    <property type="evidence" value="ECO:0007669"/>
    <property type="project" value="UniProtKB-EC"/>
</dbReference>
<protein>
    <recommendedName>
        <fullName evidence="4">5-formyltetrahydrofolate cyclo-ligase</fullName>
        <ecNumber evidence="4">6.3.3.2</ecNumber>
    </recommendedName>
</protein>
<dbReference type="RefSeq" id="WP_213559352.1">
    <property type="nucleotide sequence ID" value="NZ_JBHZDI010000103.1"/>
</dbReference>
<evidence type="ECO:0000256" key="4">
    <source>
        <dbReference type="RuleBase" id="RU361279"/>
    </source>
</evidence>
<comment type="cofactor">
    <cofactor evidence="4">
        <name>Mg(2+)</name>
        <dbReference type="ChEBI" id="CHEBI:18420"/>
    </cofactor>
</comment>
<dbReference type="EMBL" id="CP074371">
    <property type="protein sequence ID" value="QVI23280.1"/>
    <property type="molecule type" value="Genomic_DNA"/>
</dbReference>
<accession>A0ABX8CXR0</accession>
<name>A0ABX8CXR0_9NOCA</name>
<dbReference type="Proteomes" id="UP000683310">
    <property type="component" value="Chromosome"/>
</dbReference>
<dbReference type="EC" id="6.3.3.2" evidence="4"/>
<dbReference type="PANTHER" id="PTHR23407:SF1">
    <property type="entry name" value="5-FORMYLTETRAHYDROFOLATE CYCLO-LIGASE"/>
    <property type="match status" value="1"/>
</dbReference>
<keyword evidence="5" id="KW-0436">Ligase</keyword>